<protein>
    <submittedName>
        <fullName evidence="1">Uncharacterized protein</fullName>
    </submittedName>
</protein>
<evidence type="ECO:0000313" key="1">
    <source>
        <dbReference type="EMBL" id="JAD66287.1"/>
    </source>
</evidence>
<dbReference type="AlphaFoldDB" id="A0A0A9C414"/>
<accession>A0A0A9C414</accession>
<name>A0A0A9C414_ARUDO</name>
<reference evidence="1" key="1">
    <citation type="submission" date="2014-09" db="EMBL/GenBank/DDBJ databases">
        <authorList>
            <person name="Magalhaes I.L.F."/>
            <person name="Oliveira U."/>
            <person name="Santos F.R."/>
            <person name="Vidigal T.H.D.A."/>
            <person name="Brescovit A.D."/>
            <person name="Santos A.J."/>
        </authorList>
    </citation>
    <scope>NUCLEOTIDE SEQUENCE</scope>
    <source>
        <tissue evidence="1">Shoot tissue taken approximately 20 cm above the soil surface</tissue>
    </source>
</reference>
<organism evidence="1">
    <name type="scientific">Arundo donax</name>
    <name type="common">Giant reed</name>
    <name type="synonym">Donax arundinaceus</name>
    <dbReference type="NCBI Taxonomy" id="35708"/>
    <lineage>
        <taxon>Eukaryota</taxon>
        <taxon>Viridiplantae</taxon>
        <taxon>Streptophyta</taxon>
        <taxon>Embryophyta</taxon>
        <taxon>Tracheophyta</taxon>
        <taxon>Spermatophyta</taxon>
        <taxon>Magnoliopsida</taxon>
        <taxon>Liliopsida</taxon>
        <taxon>Poales</taxon>
        <taxon>Poaceae</taxon>
        <taxon>PACMAD clade</taxon>
        <taxon>Arundinoideae</taxon>
        <taxon>Arundineae</taxon>
        <taxon>Arundo</taxon>
    </lineage>
</organism>
<reference evidence="1" key="2">
    <citation type="journal article" date="2015" name="Data Brief">
        <title>Shoot transcriptome of the giant reed, Arundo donax.</title>
        <authorList>
            <person name="Barrero R.A."/>
            <person name="Guerrero F.D."/>
            <person name="Moolhuijzen P."/>
            <person name="Goolsby J.A."/>
            <person name="Tidwell J."/>
            <person name="Bellgard S.E."/>
            <person name="Bellgard M.I."/>
        </authorList>
    </citation>
    <scope>NUCLEOTIDE SEQUENCE</scope>
    <source>
        <tissue evidence="1">Shoot tissue taken approximately 20 cm above the soil surface</tissue>
    </source>
</reference>
<sequence length="38" mass="4328">MNEMKSPYQSMYLLLKQKEKGLSLPLASDIDSQTVNPE</sequence>
<proteinExistence type="predicted"/>
<dbReference type="EMBL" id="GBRH01231608">
    <property type="protein sequence ID" value="JAD66287.1"/>
    <property type="molecule type" value="Transcribed_RNA"/>
</dbReference>